<evidence type="ECO:0000256" key="7">
    <source>
        <dbReference type="ARBA" id="ARBA00023204"/>
    </source>
</evidence>
<accession>A0A1F8H4B6</accession>
<comment type="similarity">
    <text evidence="2">Belongs to the AP endonuclease 2 family.</text>
</comment>
<dbReference type="GO" id="GO:0008270">
    <property type="term" value="F:zinc ion binding"/>
    <property type="evidence" value="ECO:0007669"/>
    <property type="project" value="InterPro"/>
</dbReference>
<dbReference type="SUPFAM" id="SSF51658">
    <property type="entry name" value="Xylose isomerase-like"/>
    <property type="match status" value="1"/>
</dbReference>
<dbReference type="InterPro" id="IPR018246">
    <property type="entry name" value="AP_endonuc_F2_Zn_BS"/>
</dbReference>
<dbReference type="SMART" id="SM00518">
    <property type="entry name" value="AP2Ec"/>
    <property type="match status" value="1"/>
</dbReference>
<keyword evidence="6" id="KW-0862">Zinc</keyword>
<keyword evidence="7" id="KW-0234">DNA repair</keyword>
<evidence type="ECO:0000259" key="8">
    <source>
        <dbReference type="Pfam" id="PF01261"/>
    </source>
</evidence>
<dbReference type="GO" id="GO:0003677">
    <property type="term" value="F:DNA binding"/>
    <property type="evidence" value="ECO:0007669"/>
    <property type="project" value="InterPro"/>
</dbReference>
<dbReference type="CDD" id="cd00019">
    <property type="entry name" value="AP2Ec"/>
    <property type="match status" value="1"/>
</dbReference>
<name>A0A1F8H4B6_9BACT</name>
<sequence>MEKKWEKRADYGLKMGELLLRKLSVFQESEWPMPARCGLIKIIDFLILQDSTFLKIQGRTLKEMSKRPKIGGHVSTAGGLFNAFINADKIGAETVQIFGASPRQWLVPVLSKTDIEKYHRFRQEGKVKAVYLHGAYLPNLASPDQNIFAKSVENLRAHFEIVNKLEAQGLIFHVGSGKETSKSEAMKQAVKAMKEILKAVPGSAYLIMENSASGKKIGAWPEEMRIMLEGINSPRIKICIDTAHAFEAGLIEHYTPKGVKKFFDQWDKAVGIENIVAFHVNDSKTVFNSHHDRHENIGQGYIGLEGFRNFAKEKRTLDKDWLLEVPGFDNTGPDKENIEILKSLF</sequence>
<gene>
    <name evidence="9" type="ORF">A3I92_01200</name>
</gene>
<organism evidence="9 10">
    <name type="scientific">Candidatus Yanofskybacteria bacterium RIFCSPLOWO2_02_FULL_43_10b</name>
    <dbReference type="NCBI Taxonomy" id="1802704"/>
    <lineage>
        <taxon>Bacteria</taxon>
        <taxon>Candidatus Yanofskyibacteriota</taxon>
    </lineage>
</organism>
<evidence type="ECO:0000256" key="1">
    <source>
        <dbReference type="ARBA" id="ARBA00001947"/>
    </source>
</evidence>
<keyword evidence="4" id="KW-0227">DNA damage</keyword>
<comment type="caution">
    <text evidence="9">The sequence shown here is derived from an EMBL/GenBank/DDBJ whole genome shotgun (WGS) entry which is preliminary data.</text>
</comment>
<evidence type="ECO:0000313" key="9">
    <source>
        <dbReference type="EMBL" id="OGN32435.1"/>
    </source>
</evidence>
<dbReference type="PROSITE" id="PS51432">
    <property type="entry name" value="AP_NUCLEASE_F2_4"/>
    <property type="match status" value="1"/>
</dbReference>
<reference evidence="9 10" key="1">
    <citation type="journal article" date="2016" name="Nat. Commun.">
        <title>Thousands of microbial genomes shed light on interconnected biogeochemical processes in an aquifer system.</title>
        <authorList>
            <person name="Anantharaman K."/>
            <person name="Brown C.T."/>
            <person name="Hug L.A."/>
            <person name="Sharon I."/>
            <person name="Castelle C.J."/>
            <person name="Probst A.J."/>
            <person name="Thomas B.C."/>
            <person name="Singh A."/>
            <person name="Wilkins M.J."/>
            <person name="Karaoz U."/>
            <person name="Brodie E.L."/>
            <person name="Williams K.H."/>
            <person name="Hubbard S.S."/>
            <person name="Banfield J.F."/>
        </authorList>
    </citation>
    <scope>NUCLEOTIDE SEQUENCE [LARGE SCALE GENOMIC DNA]</scope>
</reference>
<dbReference type="Proteomes" id="UP000177676">
    <property type="component" value="Unassembled WGS sequence"/>
</dbReference>
<evidence type="ECO:0000256" key="3">
    <source>
        <dbReference type="ARBA" id="ARBA00022723"/>
    </source>
</evidence>
<evidence type="ECO:0000256" key="6">
    <source>
        <dbReference type="ARBA" id="ARBA00022833"/>
    </source>
</evidence>
<evidence type="ECO:0000256" key="4">
    <source>
        <dbReference type="ARBA" id="ARBA00022763"/>
    </source>
</evidence>
<dbReference type="EMBL" id="MGKS01000015">
    <property type="protein sequence ID" value="OGN32435.1"/>
    <property type="molecule type" value="Genomic_DNA"/>
</dbReference>
<proteinExistence type="inferred from homology"/>
<feature type="domain" description="Xylose isomerase-like TIM barrel" evidence="8">
    <location>
        <begin position="87"/>
        <end position="342"/>
    </location>
</feature>
<dbReference type="Pfam" id="PF01261">
    <property type="entry name" value="AP_endonuc_2"/>
    <property type="match status" value="1"/>
</dbReference>
<dbReference type="PROSITE" id="PS00731">
    <property type="entry name" value="AP_NUCLEASE_F2_3"/>
    <property type="match status" value="1"/>
</dbReference>
<evidence type="ECO:0000313" key="10">
    <source>
        <dbReference type="Proteomes" id="UP000177676"/>
    </source>
</evidence>
<dbReference type="AlphaFoldDB" id="A0A1F8H4B6"/>
<comment type="cofactor">
    <cofactor evidence="1">
        <name>Zn(2+)</name>
        <dbReference type="ChEBI" id="CHEBI:29105"/>
    </cofactor>
</comment>
<evidence type="ECO:0000256" key="2">
    <source>
        <dbReference type="ARBA" id="ARBA00005340"/>
    </source>
</evidence>
<dbReference type="NCBIfam" id="TIGR00587">
    <property type="entry name" value="nfo"/>
    <property type="match status" value="1"/>
</dbReference>
<keyword evidence="5" id="KW-0378">Hydrolase</keyword>
<dbReference type="GO" id="GO:0006284">
    <property type="term" value="P:base-excision repair"/>
    <property type="evidence" value="ECO:0007669"/>
    <property type="project" value="TreeGrafter"/>
</dbReference>
<evidence type="ECO:0000256" key="5">
    <source>
        <dbReference type="ARBA" id="ARBA00022801"/>
    </source>
</evidence>
<dbReference type="GO" id="GO:0008081">
    <property type="term" value="F:phosphoric diester hydrolase activity"/>
    <property type="evidence" value="ECO:0007669"/>
    <property type="project" value="TreeGrafter"/>
</dbReference>
<dbReference type="InterPro" id="IPR013022">
    <property type="entry name" value="Xyl_isomerase-like_TIM-brl"/>
</dbReference>
<dbReference type="Gene3D" id="3.20.20.150">
    <property type="entry name" value="Divalent-metal-dependent TIM barrel enzymes"/>
    <property type="match status" value="1"/>
</dbReference>
<dbReference type="InterPro" id="IPR036237">
    <property type="entry name" value="Xyl_isomerase-like_sf"/>
</dbReference>
<protein>
    <recommendedName>
        <fullName evidence="8">Xylose isomerase-like TIM barrel domain-containing protein</fullName>
    </recommendedName>
</protein>
<dbReference type="PANTHER" id="PTHR21445:SF0">
    <property type="entry name" value="APURINIC-APYRIMIDINIC ENDONUCLEASE"/>
    <property type="match status" value="1"/>
</dbReference>
<dbReference type="GO" id="GO:0003906">
    <property type="term" value="F:DNA-(apurinic or apyrimidinic site) endonuclease activity"/>
    <property type="evidence" value="ECO:0007669"/>
    <property type="project" value="TreeGrafter"/>
</dbReference>
<dbReference type="PANTHER" id="PTHR21445">
    <property type="entry name" value="ENDONUCLEASE IV ENDODEOXYRIBONUCLEASE IV"/>
    <property type="match status" value="1"/>
</dbReference>
<dbReference type="InterPro" id="IPR001719">
    <property type="entry name" value="AP_endonuc_2"/>
</dbReference>
<keyword evidence="3" id="KW-0479">Metal-binding</keyword>